<evidence type="ECO:0000313" key="4">
    <source>
        <dbReference type="Proteomes" id="UP001265746"/>
    </source>
</evidence>
<name>A0AAD9W2K8_PHOAM</name>
<organism evidence="3 4">
    <name type="scientific">Phomopsis amygdali</name>
    <name type="common">Fusicoccum amygdali</name>
    <dbReference type="NCBI Taxonomy" id="1214568"/>
    <lineage>
        <taxon>Eukaryota</taxon>
        <taxon>Fungi</taxon>
        <taxon>Dikarya</taxon>
        <taxon>Ascomycota</taxon>
        <taxon>Pezizomycotina</taxon>
        <taxon>Sordariomycetes</taxon>
        <taxon>Sordariomycetidae</taxon>
        <taxon>Diaporthales</taxon>
        <taxon>Diaporthaceae</taxon>
        <taxon>Diaporthe</taxon>
    </lineage>
</organism>
<dbReference type="Pfam" id="PF24802">
    <property type="entry name" value="DUF7703"/>
    <property type="match status" value="1"/>
</dbReference>
<dbReference type="Proteomes" id="UP001265746">
    <property type="component" value="Unassembled WGS sequence"/>
</dbReference>
<dbReference type="InterPro" id="IPR056120">
    <property type="entry name" value="DUF7703"/>
</dbReference>
<dbReference type="AlphaFoldDB" id="A0AAD9W2K8"/>
<evidence type="ECO:0000313" key="3">
    <source>
        <dbReference type="EMBL" id="KAK2603064.1"/>
    </source>
</evidence>
<proteinExistence type="predicted"/>
<keyword evidence="1" id="KW-0812">Transmembrane</keyword>
<reference evidence="3" key="1">
    <citation type="submission" date="2023-06" db="EMBL/GenBank/DDBJ databases">
        <authorList>
            <person name="Noh H."/>
        </authorList>
    </citation>
    <scope>NUCLEOTIDE SEQUENCE</scope>
    <source>
        <strain evidence="3">DUCC20226</strain>
    </source>
</reference>
<gene>
    <name evidence="3" type="ORF">N8I77_009548</name>
</gene>
<protein>
    <recommendedName>
        <fullName evidence="2">DUF7703 domain-containing protein</fullName>
    </recommendedName>
</protein>
<sequence length="144" mass="16442">MGGQATNINPNLFHVNTIWDRLQTTVFFVQETSLSILYIWQTRKFLRDTTLLQSPMHSSSSQTAIDKRPLLYQLIYINILIIVLDIALLGIQYASLFYLQGAFKPCVYGIKLKVEFVILNRLIKSLESRPSETENSALVQGMSD</sequence>
<evidence type="ECO:0000256" key="1">
    <source>
        <dbReference type="SAM" id="Phobius"/>
    </source>
</evidence>
<feature type="domain" description="DUF7703" evidence="2">
    <location>
        <begin position="17"/>
        <end position="124"/>
    </location>
</feature>
<dbReference type="EMBL" id="JAUJFL010000005">
    <property type="protein sequence ID" value="KAK2603064.1"/>
    <property type="molecule type" value="Genomic_DNA"/>
</dbReference>
<dbReference type="PANTHER" id="PTHR37013:SF4">
    <property type="entry name" value="INTEGRAL MEMBRANE PROTEIN"/>
    <property type="match status" value="1"/>
</dbReference>
<dbReference type="PANTHER" id="PTHR37013">
    <property type="entry name" value="INTEGRAL MEMBRANE PROTEIN (AFU_ORTHOLOGUE AFUA_1G05950)-RELATED"/>
    <property type="match status" value="1"/>
</dbReference>
<keyword evidence="1" id="KW-0472">Membrane</keyword>
<keyword evidence="4" id="KW-1185">Reference proteome</keyword>
<comment type="caution">
    <text evidence="3">The sequence shown here is derived from an EMBL/GenBank/DDBJ whole genome shotgun (WGS) entry which is preliminary data.</text>
</comment>
<feature type="transmembrane region" description="Helical" evidence="1">
    <location>
        <begin position="75"/>
        <end position="99"/>
    </location>
</feature>
<keyword evidence="1" id="KW-1133">Transmembrane helix</keyword>
<evidence type="ECO:0000259" key="2">
    <source>
        <dbReference type="Pfam" id="PF24802"/>
    </source>
</evidence>
<accession>A0AAD9W2K8</accession>